<dbReference type="OrthoDB" id="5242095at2"/>
<dbReference type="InterPro" id="IPR000551">
    <property type="entry name" value="MerR-type_HTH_dom"/>
</dbReference>
<dbReference type="PROSITE" id="PS50937">
    <property type="entry name" value="HTH_MERR_2"/>
    <property type="match status" value="1"/>
</dbReference>
<gene>
    <name evidence="3" type="ORF">SAMN04489807_0996</name>
</gene>
<dbReference type="PANTHER" id="PTHR30204">
    <property type="entry name" value="REDOX-CYCLING DRUG-SENSING TRANSCRIPTIONAL ACTIVATOR SOXR"/>
    <property type="match status" value="1"/>
</dbReference>
<dbReference type="RefSeq" id="WP_074731614.1">
    <property type="nucleotide sequence ID" value="NZ_FNSQ01000005.1"/>
</dbReference>
<dbReference type="PRINTS" id="PR00040">
    <property type="entry name" value="HTHMERR"/>
</dbReference>
<dbReference type="InterPro" id="IPR047057">
    <property type="entry name" value="MerR_fam"/>
</dbReference>
<protein>
    <submittedName>
        <fullName evidence="3">DNA-binding transcriptional regulator, MerR family</fullName>
    </submittedName>
</protein>
<dbReference type="Gene3D" id="1.10.1660.10">
    <property type="match status" value="1"/>
</dbReference>
<dbReference type="PANTHER" id="PTHR30204:SF98">
    <property type="entry name" value="HTH-TYPE TRANSCRIPTIONAL REGULATOR ADHR"/>
    <property type="match status" value="1"/>
</dbReference>
<dbReference type="CDD" id="cd01109">
    <property type="entry name" value="HTH_YyaN"/>
    <property type="match status" value="1"/>
</dbReference>
<keyword evidence="4" id="KW-1185">Reference proteome</keyword>
<dbReference type="GO" id="GO:0003677">
    <property type="term" value="F:DNA binding"/>
    <property type="evidence" value="ECO:0007669"/>
    <property type="project" value="UniProtKB-KW"/>
</dbReference>
<dbReference type="EMBL" id="FNSQ01000005">
    <property type="protein sequence ID" value="SEB48933.1"/>
    <property type="molecule type" value="Genomic_DNA"/>
</dbReference>
<dbReference type="AlphaFoldDB" id="A0A1H4JRP2"/>
<reference evidence="4" key="1">
    <citation type="submission" date="2016-10" db="EMBL/GenBank/DDBJ databases">
        <authorList>
            <person name="Varghese N."/>
            <person name="Submissions S."/>
        </authorList>
    </citation>
    <scope>NUCLEOTIDE SEQUENCE [LARGE SCALE GENOMIC DNA]</scope>
    <source>
        <strain evidence="4">DSM 16089</strain>
    </source>
</reference>
<evidence type="ECO:0000313" key="4">
    <source>
        <dbReference type="Proteomes" id="UP000183750"/>
    </source>
</evidence>
<dbReference type="SUPFAM" id="SSF46955">
    <property type="entry name" value="Putative DNA-binding domain"/>
    <property type="match status" value="1"/>
</dbReference>
<sequence length="154" mass="16468">MDEPIDAARTYSIGELARLAGVSVHTLRWYESEGLFPRDVPRTPGGRREYAHDSLAWLALLGRLRESGAPIAVLRDYAALVRAGSGNETDRLALLRAHERSLDAQIETLIACREVIRGKSLAYQDALVARGIDPFGAAGSAVDEGVDGVVAAAG</sequence>
<keyword evidence="1 3" id="KW-0238">DNA-binding</keyword>
<evidence type="ECO:0000259" key="2">
    <source>
        <dbReference type="PROSITE" id="PS50937"/>
    </source>
</evidence>
<organism evidence="3 4">
    <name type="scientific">Microbacterium hydrocarbonoxydans</name>
    <dbReference type="NCBI Taxonomy" id="273678"/>
    <lineage>
        <taxon>Bacteria</taxon>
        <taxon>Bacillati</taxon>
        <taxon>Actinomycetota</taxon>
        <taxon>Actinomycetes</taxon>
        <taxon>Micrococcales</taxon>
        <taxon>Microbacteriaceae</taxon>
        <taxon>Microbacterium</taxon>
    </lineage>
</organism>
<evidence type="ECO:0000256" key="1">
    <source>
        <dbReference type="ARBA" id="ARBA00023125"/>
    </source>
</evidence>
<dbReference type="Pfam" id="PF13411">
    <property type="entry name" value="MerR_1"/>
    <property type="match status" value="1"/>
</dbReference>
<accession>A0A1H4JRP2</accession>
<dbReference type="InterPro" id="IPR009061">
    <property type="entry name" value="DNA-bd_dom_put_sf"/>
</dbReference>
<dbReference type="SMART" id="SM00422">
    <property type="entry name" value="HTH_MERR"/>
    <property type="match status" value="1"/>
</dbReference>
<dbReference type="PROSITE" id="PS00552">
    <property type="entry name" value="HTH_MERR_1"/>
    <property type="match status" value="1"/>
</dbReference>
<name>A0A1H4JRP2_9MICO</name>
<dbReference type="Proteomes" id="UP000183750">
    <property type="component" value="Unassembled WGS sequence"/>
</dbReference>
<proteinExistence type="predicted"/>
<feature type="domain" description="HTH merR-type" evidence="2">
    <location>
        <begin position="10"/>
        <end position="80"/>
    </location>
</feature>
<evidence type="ECO:0000313" key="3">
    <source>
        <dbReference type="EMBL" id="SEB48933.1"/>
    </source>
</evidence>
<dbReference type="GO" id="GO:0003700">
    <property type="term" value="F:DNA-binding transcription factor activity"/>
    <property type="evidence" value="ECO:0007669"/>
    <property type="project" value="InterPro"/>
</dbReference>